<evidence type="ECO:0000256" key="6">
    <source>
        <dbReference type="ARBA" id="ARBA00023004"/>
    </source>
</evidence>
<evidence type="ECO:0000256" key="1">
    <source>
        <dbReference type="ARBA" id="ARBA00001971"/>
    </source>
</evidence>
<keyword evidence="3" id="KW-0349">Heme</keyword>
<protein>
    <recommendedName>
        <fullName evidence="9">Cytochrome P450</fullName>
    </recommendedName>
</protein>
<accession>A0A8J2JU73</accession>
<evidence type="ECO:0000256" key="3">
    <source>
        <dbReference type="ARBA" id="ARBA00022617"/>
    </source>
</evidence>
<evidence type="ECO:0000256" key="2">
    <source>
        <dbReference type="ARBA" id="ARBA00010617"/>
    </source>
</evidence>
<dbReference type="Pfam" id="PF00067">
    <property type="entry name" value="p450"/>
    <property type="match status" value="1"/>
</dbReference>
<dbReference type="GO" id="GO:0006082">
    <property type="term" value="P:organic acid metabolic process"/>
    <property type="evidence" value="ECO:0007669"/>
    <property type="project" value="TreeGrafter"/>
</dbReference>
<organism evidence="7 8">
    <name type="scientific">Allacma fusca</name>
    <dbReference type="NCBI Taxonomy" id="39272"/>
    <lineage>
        <taxon>Eukaryota</taxon>
        <taxon>Metazoa</taxon>
        <taxon>Ecdysozoa</taxon>
        <taxon>Arthropoda</taxon>
        <taxon>Hexapoda</taxon>
        <taxon>Collembola</taxon>
        <taxon>Symphypleona</taxon>
        <taxon>Sminthuridae</taxon>
        <taxon>Allacma</taxon>
    </lineage>
</organism>
<comment type="similarity">
    <text evidence="2">Belongs to the cytochrome P450 family.</text>
</comment>
<evidence type="ECO:0008006" key="9">
    <source>
        <dbReference type="Google" id="ProtNLM"/>
    </source>
</evidence>
<dbReference type="OrthoDB" id="1055148at2759"/>
<keyword evidence="4" id="KW-0479">Metal-binding</keyword>
<dbReference type="GO" id="GO:0006805">
    <property type="term" value="P:xenobiotic metabolic process"/>
    <property type="evidence" value="ECO:0007669"/>
    <property type="project" value="TreeGrafter"/>
</dbReference>
<dbReference type="PANTHER" id="PTHR24300">
    <property type="entry name" value="CYTOCHROME P450 508A4-RELATED"/>
    <property type="match status" value="1"/>
</dbReference>
<keyword evidence="5" id="KW-0560">Oxidoreductase</keyword>
<dbReference type="EMBL" id="CAJVCH010149939">
    <property type="protein sequence ID" value="CAG7727538.1"/>
    <property type="molecule type" value="Genomic_DNA"/>
</dbReference>
<dbReference type="GO" id="GO:0005737">
    <property type="term" value="C:cytoplasm"/>
    <property type="evidence" value="ECO:0007669"/>
    <property type="project" value="TreeGrafter"/>
</dbReference>
<gene>
    <name evidence="7" type="ORF">AFUS01_LOCUS16374</name>
</gene>
<evidence type="ECO:0000256" key="5">
    <source>
        <dbReference type="ARBA" id="ARBA00023002"/>
    </source>
</evidence>
<dbReference type="GO" id="GO:0020037">
    <property type="term" value="F:heme binding"/>
    <property type="evidence" value="ECO:0007669"/>
    <property type="project" value="InterPro"/>
</dbReference>
<dbReference type="AlphaFoldDB" id="A0A8J2JU73"/>
<comment type="caution">
    <text evidence="7">The sequence shown here is derived from an EMBL/GenBank/DDBJ whole genome shotgun (WGS) entry which is preliminary data.</text>
</comment>
<proteinExistence type="inferred from homology"/>
<dbReference type="GO" id="GO:0005506">
    <property type="term" value="F:iron ion binding"/>
    <property type="evidence" value="ECO:0007669"/>
    <property type="project" value="InterPro"/>
</dbReference>
<dbReference type="InterPro" id="IPR050182">
    <property type="entry name" value="Cytochrome_P450_fam2"/>
</dbReference>
<evidence type="ECO:0000313" key="7">
    <source>
        <dbReference type="EMBL" id="CAG7727538.1"/>
    </source>
</evidence>
<dbReference type="GO" id="GO:0016712">
    <property type="term" value="F:oxidoreductase activity, acting on paired donors, with incorporation or reduction of molecular oxygen, reduced flavin or flavoprotein as one donor, and incorporation of one atom of oxygen"/>
    <property type="evidence" value="ECO:0007669"/>
    <property type="project" value="TreeGrafter"/>
</dbReference>
<name>A0A8J2JU73_9HEXA</name>
<reference evidence="7" key="1">
    <citation type="submission" date="2021-06" db="EMBL/GenBank/DDBJ databases">
        <authorList>
            <person name="Hodson N. C."/>
            <person name="Mongue J. A."/>
            <person name="Jaron S. K."/>
        </authorList>
    </citation>
    <scope>NUCLEOTIDE SEQUENCE</scope>
</reference>
<keyword evidence="8" id="KW-1185">Reference proteome</keyword>
<dbReference type="Proteomes" id="UP000708208">
    <property type="component" value="Unassembled WGS sequence"/>
</dbReference>
<keyword evidence="6" id="KW-0408">Iron</keyword>
<dbReference type="PANTHER" id="PTHR24300:SF376">
    <property type="entry name" value="CYTOCHROME P450 15A1"/>
    <property type="match status" value="1"/>
</dbReference>
<sequence>MISLTGILLSVVLGAVIYTLFKRKGKNYPDGPFPFPIIGNTLQLGMNGHRKLQEWSKIYGNVFKVQLGPNPAYIISDIKILREVLNDAKLNARPPNEAFELPRSGPHGIIVSSGQEWLDQRRFTLRHLRDFGFGKSVGEDIIMNEVNELLSTFSKSAGTPCSLDRTFQVAVLNTLWMITSGNRYTHDDPKLWAVFNLIQEFLDKSAKNPLAIVFPSVAKLLPNLSGWDALTRMKTQMEYIIHGYIEQHKKTLPEDSVPRDYIDSYLNEINKTTDITSSFHESVGGERICIPQHSFWFTFFEMIIYASFSTVHFSSSILICDSHETTLQGAIFDSVCIM</sequence>
<evidence type="ECO:0000256" key="4">
    <source>
        <dbReference type="ARBA" id="ARBA00022723"/>
    </source>
</evidence>
<evidence type="ECO:0000313" key="8">
    <source>
        <dbReference type="Proteomes" id="UP000708208"/>
    </source>
</evidence>
<comment type="cofactor">
    <cofactor evidence="1">
        <name>heme</name>
        <dbReference type="ChEBI" id="CHEBI:30413"/>
    </cofactor>
</comment>
<dbReference type="InterPro" id="IPR001128">
    <property type="entry name" value="Cyt_P450"/>
</dbReference>
<dbReference type="GO" id="GO:0008395">
    <property type="term" value="F:steroid hydroxylase activity"/>
    <property type="evidence" value="ECO:0007669"/>
    <property type="project" value="TreeGrafter"/>
</dbReference>